<comment type="subcellular location">
    <subcellularLocation>
        <location evidence="1">Membrane</location>
        <topology evidence="1">Multi-pass membrane protein</topology>
    </subcellularLocation>
</comment>
<dbReference type="AlphaFoldDB" id="A0A9P4UM81"/>
<name>A0A9P4UM81_9PEZI</name>
<keyword evidence="2 7" id="KW-0812">Transmembrane</keyword>
<dbReference type="InterPro" id="IPR052337">
    <property type="entry name" value="SAT4-like"/>
</dbReference>
<evidence type="ECO:0000256" key="4">
    <source>
        <dbReference type="ARBA" id="ARBA00023136"/>
    </source>
</evidence>
<feature type="transmembrane region" description="Helical" evidence="7">
    <location>
        <begin position="270"/>
        <end position="290"/>
    </location>
</feature>
<feature type="transmembrane region" description="Helical" evidence="7">
    <location>
        <begin position="35"/>
        <end position="53"/>
    </location>
</feature>
<dbReference type="EMBL" id="MU003794">
    <property type="protein sequence ID" value="KAF2720942.1"/>
    <property type="molecule type" value="Genomic_DNA"/>
</dbReference>
<organism evidence="9 10">
    <name type="scientific">Polychaeton citri CBS 116435</name>
    <dbReference type="NCBI Taxonomy" id="1314669"/>
    <lineage>
        <taxon>Eukaryota</taxon>
        <taxon>Fungi</taxon>
        <taxon>Dikarya</taxon>
        <taxon>Ascomycota</taxon>
        <taxon>Pezizomycotina</taxon>
        <taxon>Dothideomycetes</taxon>
        <taxon>Dothideomycetidae</taxon>
        <taxon>Capnodiales</taxon>
        <taxon>Capnodiaceae</taxon>
        <taxon>Polychaeton</taxon>
    </lineage>
</organism>
<accession>A0A9P4UM81</accession>
<proteinExistence type="inferred from homology"/>
<feature type="transmembrane region" description="Helical" evidence="7">
    <location>
        <begin position="65"/>
        <end position="90"/>
    </location>
</feature>
<evidence type="ECO:0000256" key="2">
    <source>
        <dbReference type="ARBA" id="ARBA00022692"/>
    </source>
</evidence>
<dbReference type="PANTHER" id="PTHR33048">
    <property type="entry name" value="PTH11-LIKE INTEGRAL MEMBRANE PROTEIN (AFU_ORTHOLOGUE AFUA_5G11245)"/>
    <property type="match status" value="1"/>
</dbReference>
<feature type="region of interest" description="Disordered" evidence="6">
    <location>
        <begin position="362"/>
        <end position="388"/>
    </location>
</feature>
<evidence type="ECO:0000256" key="1">
    <source>
        <dbReference type="ARBA" id="ARBA00004141"/>
    </source>
</evidence>
<feature type="transmembrane region" description="Helical" evidence="7">
    <location>
        <begin position="110"/>
        <end position="131"/>
    </location>
</feature>
<comment type="caution">
    <text evidence="9">The sequence shown here is derived from an EMBL/GenBank/DDBJ whole genome shotgun (WGS) entry which is preliminary data.</text>
</comment>
<keyword evidence="4 7" id="KW-0472">Membrane</keyword>
<feature type="transmembrane region" description="Helical" evidence="7">
    <location>
        <begin position="233"/>
        <end position="255"/>
    </location>
</feature>
<dbReference type="PANTHER" id="PTHR33048:SF129">
    <property type="entry name" value="INTEGRAL MEMBRANE PROTEIN-RELATED"/>
    <property type="match status" value="1"/>
</dbReference>
<keyword evidence="10" id="KW-1185">Reference proteome</keyword>
<feature type="transmembrane region" description="Helical" evidence="7">
    <location>
        <begin position="143"/>
        <end position="168"/>
    </location>
</feature>
<evidence type="ECO:0000313" key="9">
    <source>
        <dbReference type="EMBL" id="KAF2720942.1"/>
    </source>
</evidence>
<dbReference type="GO" id="GO:0016020">
    <property type="term" value="C:membrane"/>
    <property type="evidence" value="ECO:0007669"/>
    <property type="project" value="UniProtKB-SubCell"/>
</dbReference>
<evidence type="ECO:0000256" key="3">
    <source>
        <dbReference type="ARBA" id="ARBA00022989"/>
    </source>
</evidence>
<feature type="domain" description="Rhodopsin" evidence="8">
    <location>
        <begin position="48"/>
        <end position="295"/>
    </location>
</feature>
<reference evidence="9" key="1">
    <citation type="journal article" date="2020" name="Stud. Mycol.">
        <title>101 Dothideomycetes genomes: a test case for predicting lifestyles and emergence of pathogens.</title>
        <authorList>
            <person name="Haridas S."/>
            <person name="Albert R."/>
            <person name="Binder M."/>
            <person name="Bloem J."/>
            <person name="Labutti K."/>
            <person name="Salamov A."/>
            <person name="Andreopoulos B."/>
            <person name="Baker S."/>
            <person name="Barry K."/>
            <person name="Bills G."/>
            <person name="Bluhm B."/>
            <person name="Cannon C."/>
            <person name="Castanera R."/>
            <person name="Culley D."/>
            <person name="Daum C."/>
            <person name="Ezra D."/>
            <person name="Gonzalez J."/>
            <person name="Henrissat B."/>
            <person name="Kuo A."/>
            <person name="Liang C."/>
            <person name="Lipzen A."/>
            <person name="Lutzoni F."/>
            <person name="Magnuson J."/>
            <person name="Mondo S."/>
            <person name="Nolan M."/>
            <person name="Ohm R."/>
            <person name="Pangilinan J."/>
            <person name="Park H.-J."/>
            <person name="Ramirez L."/>
            <person name="Alfaro M."/>
            <person name="Sun H."/>
            <person name="Tritt A."/>
            <person name="Yoshinaga Y."/>
            <person name="Zwiers L.-H."/>
            <person name="Turgeon B."/>
            <person name="Goodwin S."/>
            <person name="Spatafora J."/>
            <person name="Crous P."/>
            <person name="Grigoriev I."/>
        </authorList>
    </citation>
    <scope>NUCLEOTIDE SEQUENCE</scope>
    <source>
        <strain evidence="9">CBS 116435</strain>
    </source>
</reference>
<comment type="similarity">
    <text evidence="5">Belongs to the SAT4 family.</text>
</comment>
<dbReference type="Pfam" id="PF20684">
    <property type="entry name" value="Fung_rhodopsin"/>
    <property type="match status" value="1"/>
</dbReference>
<evidence type="ECO:0000313" key="10">
    <source>
        <dbReference type="Proteomes" id="UP000799441"/>
    </source>
</evidence>
<protein>
    <recommendedName>
        <fullName evidence="8">Rhodopsin domain-containing protein</fullName>
    </recommendedName>
</protein>
<evidence type="ECO:0000256" key="6">
    <source>
        <dbReference type="SAM" id="MobiDB-lite"/>
    </source>
</evidence>
<evidence type="ECO:0000256" key="5">
    <source>
        <dbReference type="ARBA" id="ARBA00038359"/>
    </source>
</evidence>
<dbReference type="Proteomes" id="UP000799441">
    <property type="component" value="Unassembled WGS sequence"/>
</dbReference>
<gene>
    <name evidence="9" type="ORF">K431DRAFT_247912</name>
</gene>
<keyword evidence="3 7" id="KW-1133">Transmembrane helix</keyword>
<feature type="transmembrane region" description="Helical" evidence="7">
    <location>
        <begin position="197"/>
        <end position="221"/>
    </location>
</feature>
<evidence type="ECO:0000259" key="8">
    <source>
        <dbReference type="Pfam" id="PF20684"/>
    </source>
</evidence>
<evidence type="ECO:0000256" key="7">
    <source>
        <dbReference type="SAM" id="Phobius"/>
    </source>
</evidence>
<dbReference type="OrthoDB" id="4525788at2759"/>
<sequence>MPANIADIPLSVIASWPTPNYIDPVRRQWMPVFSLAWQIASTILVLGRFYLRATNKTGTFGLDDLFLFFGWAFVIGLTTCAWIGASWYGLDRHTWDVSWDRFPGAALMGWMAQVLFNFSSCATKISVLLFYRRMVVDIPSRKWRYAIYTAIGFTAIYCMGILIALLTICRPIKAYWLAYDLNWHKPYKCVKAEALDYVIGILSVVSDLYSVALPCVILQYYHLNIPRRQKIALNTVFCMGTLVAGAGIARTYFLIRLGSTYDTSWTGFDLFTWSLIECQLAIICACAPSLRAFVKNYLNGEQVNSALRGLSFGVSQMFHRHSDHNVSAVQQVCSTDYGQSWDYISKPEYRALTMPLSTASGEDTYAATSSNRDDHRPTSADAEEGVDK</sequence>
<dbReference type="InterPro" id="IPR049326">
    <property type="entry name" value="Rhodopsin_dom_fungi"/>
</dbReference>